<sequence>MSSSSDTNLSAELRTEFGKGAARRTRRAGRVPAVLYGHGQETVHLSLPGHQTALALRVANALLTIDLEGEEKLALPRQIQRDPLSNAIEHVDLIIVRRGEKVTVDVAVEVVGEAEPETLVSLEAQTVSVEAEATNIPTSFEVSVEGADVGHQVLASDLVLPEGTTLAMDPETLVVNVSAAPVIELEEDEDDEAAEGEGEDAEGEEGSEEESSSDE</sequence>
<dbReference type="AlphaFoldDB" id="A0A9D1KL95"/>
<dbReference type="EMBL" id="DVLP01000069">
    <property type="protein sequence ID" value="HIT74400.1"/>
    <property type="molecule type" value="Genomic_DNA"/>
</dbReference>
<dbReference type="InterPro" id="IPR020057">
    <property type="entry name" value="Ribosomal_bL25_b-dom"/>
</dbReference>
<reference evidence="9" key="1">
    <citation type="submission" date="2020-10" db="EMBL/GenBank/DDBJ databases">
        <authorList>
            <person name="Gilroy R."/>
        </authorList>
    </citation>
    <scope>NUCLEOTIDE SEQUENCE</scope>
    <source>
        <strain evidence="9">ChiGjej1B1-24693</strain>
    </source>
</reference>
<dbReference type="NCBIfam" id="NF004131">
    <property type="entry name" value="PRK05618.2-1"/>
    <property type="match status" value="1"/>
</dbReference>
<dbReference type="Pfam" id="PF01386">
    <property type="entry name" value="Ribosomal_L25p"/>
    <property type="match status" value="1"/>
</dbReference>
<evidence type="ECO:0000259" key="8">
    <source>
        <dbReference type="Pfam" id="PF14693"/>
    </source>
</evidence>
<dbReference type="GO" id="GO:0022625">
    <property type="term" value="C:cytosolic large ribosomal subunit"/>
    <property type="evidence" value="ECO:0007669"/>
    <property type="project" value="TreeGrafter"/>
</dbReference>
<dbReference type="InterPro" id="IPR020930">
    <property type="entry name" value="Ribosomal_uL5_bac-type"/>
</dbReference>
<reference evidence="9" key="2">
    <citation type="journal article" date="2021" name="PeerJ">
        <title>Extensive microbial diversity within the chicken gut microbiome revealed by metagenomics and culture.</title>
        <authorList>
            <person name="Gilroy R."/>
            <person name="Ravi A."/>
            <person name="Getino M."/>
            <person name="Pursley I."/>
            <person name="Horton D.L."/>
            <person name="Alikhan N.F."/>
            <person name="Baker D."/>
            <person name="Gharbi K."/>
            <person name="Hall N."/>
            <person name="Watson M."/>
            <person name="Adriaenssens E.M."/>
            <person name="Foster-Nyarko E."/>
            <person name="Jarju S."/>
            <person name="Secka A."/>
            <person name="Antonio M."/>
            <person name="Oren A."/>
            <person name="Chaudhuri R.R."/>
            <person name="La Ragione R."/>
            <person name="Hildebrand F."/>
            <person name="Pallen M.J."/>
        </authorList>
    </citation>
    <scope>NUCLEOTIDE SEQUENCE</scope>
    <source>
        <strain evidence="9">ChiGjej1B1-24693</strain>
    </source>
</reference>
<gene>
    <name evidence="5" type="primary">rplY</name>
    <name evidence="5" type="synonym">ctc</name>
    <name evidence="9" type="ORF">IAA98_02310</name>
</gene>
<dbReference type="PANTHER" id="PTHR33284">
    <property type="entry name" value="RIBOSOMAL PROTEIN L25/GLN-TRNA SYNTHETASE, ANTI-CODON-BINDING DOMAIN-CONTAINING PROTEIN"/>
    <property type="match status" value="1"/>
</dbReference>
<evidence type="ECO:0000256" key="3">
    <source>
        <dbReference type="ARBA" id="ARBA00022980"/>
    </source>
</evidence>
<keyword evidence="4 5" id="KW-0687">Ribonucleoprotein</keyword>
<evidence type="ECO:0000259" key="7">
    <source>
        <dbReference type="Pfam" id="PF01386"/>
    </source>
</evidence>
<feature type="compositionally biased region" description="Acidic residues" evidence="6">
    <location>
        <begin position="184"/>
        <end position="215"/>
    </location>
</feature>
<dbReference type="PANTHER" id="PTHR33284:SF1">
    <property type="entry name" value="RIBOSOMAL PROTEIN L25_GLN-TRNA SYNTHETASE, ANTI-CODON-BINDING DOMAIN-CONTAINING PROTEIN"/>
    <property type="match status" value="1"/>
</dbReference>
<dbReference type="CDD" id="cd00495">
    <property type="entry name" value="Ribosomal_L25_TL5_CTC"/>
    <property type="match status" value="1"/>
</dbReference>
<proteinExistence type="inferred from homology"/>
<name>A0A9D1KL95_9ACTN</name>
<feature type="domain" description="Large ribosomal subunit protein bL25 L25" evidence="7">
    <location>
        <begin position="9"/>
        <end position="93"/>
    </location>
</feature>
<comment type="subunit">
    <text evidence="5">Part of the 50S ribosomal subunit; part of the 5S rRNA/L5/L18/L25 subcomplex. Contacts the 5S rRNA. Binds to the 5S rRNA independently of L5 and L18.</text>
</comment>
<comment type="caution">
    <text evidence="9">The sequence shown here is derived from an EMBL/GenBank/DDBJ whole genome shotgun (WGS) entry which is preliminary data.</text>
</comment>
<organism evidence="9 10">
    <name type="scientific">Candidatus Avipropionibacterium avicola</name>
    <dbReference type="NCBI Taxonomy" id="2840701"/>
    <lineage>
        <taxon>Bacteria</taxon>
        <taxon>Bacillati</taxon>
        <taxon>Actinomycetota</taxon>
        <taxon>Actinomycetes</taxon>
        <taxon>Propionibacteriales</taxon>
        <taxon>Propionibacteriaceae</taxon>
        <taxon>Propionibacteriaceae incertae sedis</taxon>
        <taxon>Candidatus Avipropionibacterium</taxon>
    </lineage>
</organism>
<dbReference type="Gene3D" id="2.170.120.20">
    <property type="entry name" value="Ribosomal protein L25, beta domain"/>
    <property type="match status" value="1"/>
</dbReference>
<evidence type="ECO:0000256" key="5">
    <source>
        <dbReference type="HAMAP-Rule" id="MF_01334"/>
    </source>
</evidence>
<dbReference type="GO" id="GO:0003735">
    <property type="term" value="F:structural constituent of ribosome"/>
    <property type="evidence" value="ECO:0007669"/>
    <property type="project" value="InterPro"/>
</dbReference>
<keyword evidence="1 5" id="KW-0699">rRNA-binding</keyword>
<evidence type="ECO:0000313" key="10">
    <source>
        <dbReference type="Proteomes" id="UP000886842"/>
    </source>
</evidence>
<evidence type="ECO:0000256" key="1">
    <source>
        <dbReference type="ARBA" id="ARBA00022730"/>
    </source>
</evidence>
<keyword evidence="2 5" id="KW-0694">RNA-binding</keyword>
<dbReference type="InterPro" id="IPR011035">
    <property type="entry name" value="Ribosomal_bL25/Gln-tRNA_synth"/>
</dbReference>
<evidence type="ECO:0000256" key="6">
    <source>
        <dbReference type="SAM" id="MobiDB-lite"/>
    </source>
</evidence>
<comment type="similarity">
    <text evidence="5">Belongs to the bacterial ribosomal protein bL25 family. CTC subfamily.</text>
</comment>
<dbReference type="Pfam" id="PF14693">
    <property type="entry name" value="Ribosomal_TL5_C"/>
    <property type="match status" value="1"/>
</dbReference>
<keyword evidence="3 5" id="KW-0689">Ribosomal protein</keyword>
<dbReference type="HAMAP" id="MF_01334">
    <property type="entry name" value="Ribosomal_bL25_CTC"/>
    <property type="match status" value="1"/>
</dbReference>
<comment type="function">
    <text evidence="5">This is one of the proteins that binds to the 5S RNA in the ribosome where it forms part of the central protuberance.</text>
</comment>
<dbReference type="InterPro" id="IPR029751">
    <property type="entry name" value="Ribosomal_L25_dom"/>
</dbReference>
<protein>
    <recommendedName>
        <fullName evidence="5">Large ribosomal subunit protein bL25</fullName>
    </recommendedName>
    <alternativeName>
        <fullName evidence="5">General stress protein CTC</fullName>
    </alternativeName>
</protein>
<evidence type="ECO:0000313" key="9">
    <source>
        <dbReference type="EMBL" id="HIT74400.1"/>
    </source>
</evidence>
<accession>A0A9D1KL95</accession>
<dbReference type="InterPro" id="IPR001021">
    <property type="entry name" value="Ribosomal_bL25_long"/>
</dbReference>
<dbReference type="GO" id="GO:0006412">
    <property type="term" value="P:translation"/>
    <property type="evidence" value="ECO:0007669"/>
    <property type="project" value="UniProtKB-UniRule"/>
</dbReference>
<evidence type="ECO:0000256" key="2">
    <source>
        <dbReference type="ARBA" id="ARBA00022884"/>
    </source>
</evidence>
<dbReference type="InterPro" id="IPR037121">
    <property type="entry name" value="Ribosomal_bL25_C"/>
</dbReference>
<evidence type="ECO:0000256" key="4">
    <source>
        <dbReference type="ARBA" id="ARBA00023274"/>
    </source>
</evidence>
<dbReference type="Gene3D" id="2.40.240.10">
    <property type="entry name" value="Ribosomal Protein L25, Chain P"/>
    <property type="match status" value="1"/>
</dbReference>
<feature type="domain" description="Large ribosomal subunit protein bL25 beta" evidence="8">
    <location>
        <begin position="101"/>
        <end position="180"/>
    </location>
</feature>
<dbReference type="Proteomes" id="UP000886842">
    <property type="component" value="Unassembled WGS sequence"/>
</dbReference>
<dbReference type="InterPro" id="IPR020056">
    <property type="entry name" value="Rbsml_bL25/Gln-tRNA_synth_N"/>
</dbReference>
<feature type="region of interest" description="Disordered" evidence="6">
    <location>
        <begin position="180"/>
        <end position="215"/>
    </location>
</feature>
<dbReference type="NCBIfam" id="TIGR00731">
    <property type="entry name" value="bL25_bact_ctc"/>
    <property type="match status" value="1"/>
</dbReference>
<dbReference type="SUPFAM" id="SSF50715">
    <property type="entry name" value="Ribosomal protein L25-like"/>
    <property type="match status" value="1"/>
</dbReference>
<dbReference type="GO" id="GO:0008097">
    <property type="term" value="F:5S rRNA binding"/>
    <property type="evidence" value="ECO:0007669"/>
    <property type="project" value="InterPro"/>
</dbReference>